<protein>
    <submittedName>
        <fullName evidence="2">Nucleoside kinase</fullName>
    </submittedName>
</protein>
<dbReference type="Pfam" id="PF00485">
    <property type="entry name" value="PRK"/>
    <property type="match status" value="1"/>
</dbReference>
<keyword evidence="3" id="KW-1185">Reference proteome</keyword>
<dbReference type="EMBL" id="CP078093">
    <property type="protein sequence ID" value="QXM05625.1"/>
    <property type="molecule type" value="Genomic_DNA"/>
</dbReference>
<sequence length="554" mass="64522">MNTDKKIKIVIDGEKEIEVYKGITLKEISKKFKDNTRYIIVGAKMNNQLRELDYEVHEDANIELVDLSTADGIRIYQRSLSFVFIRAAMEILSGCKVTVEHSLSKGLYCEIHYKREITEEDVKRIEARMREIIEEDVPFTKSSVSIEEAKRIFKELGLEAKTELLDFRKSPEINIYSCGWLKDYFYGYMVPSTGYLKLFQLKYYAPGVIIQYPEKYNPNEIPPFEEQKKLANIFREAEKWGEIMEVGYVANLNKRIIDKEYPELIRIAEALHEKKIAQIADKITEKNKRIILIAGPSSSGKTTFAQRLAIQLKVNGLKPVALSVDDYFVDRELTPRDENGEYDFEALEAVDLDLFNEHLTRLLNGDRVEIPTFNFHKGLREYRGKFMQIKEDQPIIIEGIHGLNDKLTKDITQDKKFKIYVSALTQLNIDDHNRIPTTDTRLIRRIVRDSKYRGHSALTTLKLWNSVRRGEKRNIFPFQEEADIMFNSALVYELAVLKKYAEPLLNEISEEEPEYTEAKRLLKFLHYFVSIEEDNVIPQTSIIKEFIGGSCFEE</sequence>
<proteinExistence type="predicted"/>
<dbReference type="GO" id="GO:0016301">
    <property type="term" value="F:kinase activity"/>
    <property type="evidence" value="ECO:0007669"/>
    <property type="project" value="UniProtKB-KW"/>
</dbReference>
<organism evidence="2 3">
    <name type="scientific">Crassaminicella indica</name>
    <dbReference type="NCBI Taxonomy" id="2855394"/>
    <lineage>
        <taxon>Bacteria</taxon>
        <taxon>Bacillati</taxon>
        <taxon>Bacillota</taxon>
        <taxon>Clostridia</taxon>
        <taxon>Eubacteriales</taxon>
        <taxon>Clostridiaceae</taxon>
        <taxon>Crassaminicella</taxon>
    </lineage>
</organism>
<dbReference type="InterPro" id="IPR003593">
    <property type="entry name" value="AAA+_ATPase"/>
</dbReference>
<dbReference type="RefSeq" id="WP_218282323.1">
    <property type="nucleotide sequence ID" value="NZ_CP078093.1"/>
</dbReference>
<dbReference type="PANTHER" id="PTHR10285">
    <property type="entry name" value="URIDINE KINASE"/>
    <property type="match status" value="1"/>
</dbReference>
<reference evidence="2" key="1">
    <citation type="submission" date="2021-07" db="EMBL/GenBank/DDBJ databases">
        <title>Complete genome sequence of Crassaminicella sp. 143-21, isolated from a deep-sea hydrothermal vent.</title>
        <authorList>
            <person name="Li X."/>
        </authorList>
    </citation>
    <scope>NUCLEOTIDE SEQUENCE</scope>
    <source>
        <strain evidence="2">143-21</strain>
    </source>
</reference>
<keyword evidence="2" id="KW-0418">Kinase</keyword>
<feature type="domain" description="AAA+ ATPase" evidence="1">
    <location>
        <begin position="287"/>
        <end position="448"/>
    </location>
</feature>
<evidence type="ECO:0000259" key="1">
    <source>
        <dbReference type="SMART" id="SM00382"/>
    </source>
</evidence>
<accession>A0ABX8R992</accession>
<gene>
    <name evidence="2" type="ORF">KVH43_09610</name>
</gene>
<evidence type="ECO:0000313" key="3">
    <source>
        <dbReference type="Proteomes" id="UP000886818"/>
    </source>
</evidence>
<evidence type="ECO:0000313" key="2">
    <source>
        <dbReference type="EMBL" id="QXM05625.1"/>
    </source>
</evidence>
<dbReference type="CDD" id="cd02028">
    <property type="entry name" value="UMPK_like"/>
    <property type="match status" value="1"/>
</dbReference>
<dbReference type="SMART" id="SM00382">
    <property type="entry name" value="AAA"/>
    <property type="match status" value="1"/>
</dbReference>
<keyword evidence="2" id="KW-0808">Transferase</keyword>
<dbReference type="Proteomes" id="UP000886818">
    <property type="component" value="Chromosome"/>
</dbReference>
<name>A0ABX8R992_9CLOT</name>
<dbReference type="InterPro" id="IPR006083">
    <property type="entry name" value="PRK/URK"/>
</dbReference>